<dbReference type="AlphaFoldDB" id="A0A2P5E3K5"/>
<proteinExistence type="inferred from homology"/>
<dbReference type="PANTHER" id="PTHR12790">
    <property type="entry name" value="TRANSCRIPTION INITIATION FACTOR IA RRN3"/>
    <property type="match status" value="1"/>
</dbReference>
<dbReference type="GO" id="GO:0001042">
    <property type="term" value="F:RNA polymerase I core binding"/>
    <property type="evidence" value="ECO:0007669"/>
    <property type="project" value="TreeGrafter"/>
</dbReference>
<dbReference type="EMBL" id="JXTB01000002">
    <property type="protein sequence ID" value="PON80116.1"/>
    <property type="molecule type" value="Genomic_DNA"/>
</dbReference>
<reference evidence="3" key="1">
    <citation type="submission" date="2016-06" db="EMBL/GenBank/DDBJ databases">
        <title>Parallel loss of symbiosis genes in relatives of nitrogen-fixing non-legume Parasponia.</title>
        <authorList>
            <person name="Van Velzen R."/>
            <person name="Holmer R."/>
            <person name="Bu F."/>
            <person name="Rutten L."/>
            <person name="Van Zeijl A."/>
            <person name="Liu W."/>
            <person name="Santuari L."/>
            <person name="Cao Q."/>
            <person name="Sharma T."/>
            <person name="Shen D."/>
            <person name="Roswanjaya Y."/>
            <person name="Wardhani T."/>
            <person name="Kalhor M.S."/>
            <person name="Jansen J."/>
            <person name="Van den Hoogen J."/>
            <person name="Gungor B."/>
            <person name="Hartog M."/>
            <person name="Hontelez J."/>
            <person name="Verver J."/>
            <person name="Yang W.-C."/>
            <person name="Schijlen E."/>
            <person name="Repin R."/>
            <person name="Schilthuizen M."/>
            <person name="Schranz E."/>
            <person name="Heidstra R."/>
            <person name="Miyata K."/>
            <person name="Fedorova E."/>
            <person name="Kohlen W."/>
            <person name="Bisseling T."/>
            <person name="Smit S."/>
            <person name="Geurts R."/>
        </authorList>
    </citation>
    <scope>NUCLEOTIDE SEQUENCE [LARGE SCALE GENOMIC DNA]</scope>
    <source>
        <strain evidence="3">cv. WU1-14</strain>
    </source>
</reference>
<dbReference type="GO" id="GO:0005634">
    <property type="term" value="C:nucleus"/>
    <property type="evidence" value="ECO:0007669"/>
    <property type="project" value="TreeGrafter"/>
</dbReference>
<dbReference type="GO" id="GO:0003743">
    <property type="term" value="F:translation initiation factor activity"/>
    <property type="evidence" value="ECO:0007669"/>
    <property type="project" value="UniProtKB-KW"/>
</dbReference>
<comment type="similarity">
    <text evidence="1">Belongs to the RRN3 family.</text>
</comment>
<dbReference type="OrthoDB" id="26970at2759"/>
<gene>
    <name evidence="2" type="ORF">PanWU01x14_005660</name>
</gene>
<evidence type="ECO:0000256" key="1">
    <source>
        <dbReference type="ARBA" id="ARBA00010098"/>
    </source>
</evidence>
<evidence type="ECO:0000313" key="2">
    <source>
        <dbReference type="EMBL" id="PON80116.1"/>
    </source>
</evidence>
<comment type="caution">
    <text evidence="2">The sequence shown here is derived from an EMBL/GenBank/DDBJ whole genome shotgun (WGS) entry which is preliminary data.</text>
</comment>
<keyword evidence="3" id="KW-1185">Reference proteome</keyword>
<dbReference type="InterPro" id="IPR007991">
    <property type="entry name" value="RNA_pol_I_trans_ini_fac_RRN3"/>
</dbReference>
<dbReference type="GO" id="GO:0001181">
    <property type="term" value="F:RNA polymerase I general transcription initiation factor activity"/>
    <property type="evidence" value="ECO:0007669"/>
    <property type="project" value="InterPro"/>
</dbReference>
<dbReference type="STRING" id="3476.A0A2P5E3K5"/>
<sequence>MDNVDFTDADLVHHVKDALNKVSMGDTDKYNQLVAVMHLRATPAPDAIALLVHIPVCPFLQIQIVSLYAWETSLKALSGAVSHIDNDRHELLLKLIFCMSLWNYGPDVMDALLELIVLLAASNGKVVESCLEMLVNNFTPPYSFTNMLNQPRGIARKDQVLSRVHSALEDIADLVPLVPMKLLPIVIKRKPHYNSQEQVSSGCLDFLKPGIVCGKWFSVYVENMLRLEGGAFGTLVRSTMLSGVVDLLLDLDGNIKMELEDAAETTDDESDRTEFVMFYSCALDPEHCRTRFATMLTDILVYNVYPLLRMSAVAYLASYLSRGKFLSTSLVINMLKRLVDWCFEYWKMQNGGTDPKALRIFYSGCQAIMYVLCFCMRSLMTIPRFRSQLLSLPIGIILSHSLCPLK</sequence>
<dbReference type="PANTHER" id="PTHR12790:SF0">
    <property type="entry name" value="RNA POLYMERASE I-SPECIFIC TRANSCRIPTION INITIATION FACTOR RRN3-RELATED"/>
    <property type="match status" value="1"/>
</dbReference>
<organism evidence="2 3">
    <name type="scientific">Parasponia andersonii</name>
    <name type="common">Sponia andersonii</name>
    <dbReference type="NCBI Taxonomy" id="3476"/>
    <lineage>
        <taxon>Eukaryota</taxon>
        <taxon>Viridiplantae</taxon>
        <taxon>Streptophyta</taxon>
        <taxon>Embryophyta</taxon>
        <taxon>Tracheophyta</taxon>
        <taxon>Spermatophyta</taxon>
        <taxon>Magnoliopsida</taxon>
        <taxon>eudicotyledons</taxon>
        <taxon>Gunneridae</taxon>
        <taxon>Pentapetalae</taxon>
        <taxon>rosids</taxon>
        <taxon>fabids</taxon>
        <taxon>Rosales</taxon>
        <taxon>Cannabaceae</taxon>
        <taxon>Parasponia</taxon>
    </lineage>
</organism>
<keyword evidence="2" id="KW-0396">Initiation factor</keyword>
<evidence type="ECO:0000313" key="3">
    <source>
        <dbReference type="Proteomes" id="UP000237105"/>
    </source>
</evidence>
<dbReference type="Pfam" id="PF05327">
    <property type="entry name" value="RRN3"/>
    <property type="match status" value="1"/>
</dbReference>
<name>A0A2P5E3K5_PARAD</name>
<accession>A0A2P5E3K5</accession>
<keyword evidence="2" id="KW-0648">Protein biosynthesis</keyword>
<dbReference type="GO" id="GO:0006361">
    <property type="term" value="P:transcription initiation at RNA polymerase I promoter"/>
    <property type="evidence" value="ECO:0007669"/>
    <property type="project" value="InterPro"/>
</dbReference>
<dbReference type="Proteomes" id="UP000237105">
    <property type="component" value="Unassembled WGS sequence"/>
</dbReference>
<protein>
    <submittedName>
        <fullName evidence="2">RNA polymerase I specific transcription initiation factor</fullName>
    </submittedName>
</protein>